<dbReference type="InterPro" id="IPR005323">
    <property type="entry name" value="CBM41_pullulanase"/>
</dbReference>
<dbReference type="NCBIfam" id="TIGR02104">
    <property type="entry name" value="pulA_typeI"/>
    <property type="match status" value="1"/>
</dbReference>
<evidence type="ECO:0000256" key="11">
    <source>
        <dbReference type="ARBA" id="ARBA00030238"/>
    </source>
</evidence>
<dbReference type="InterPro" id="IPR014755">
    <property type="entry name" value="Cu-Rt/internalin_Ig-like"/>
</dbReference>
<dbReference type="Pfam" id="PF00128">
    <property type="entry name" value="Alpha-amylase"/>
    <property type="match status" value="1"/>
</dbReference>
<dbReference type="GO" id="GO:0051060">
    <property type="term" value="F:pullulanase activity"/>
    <property type="evidence" value="ECO:0007669"/>
    <property type="project" value="UniProtKB-EC"/>
</dbReference>
<dbReference type="PANTHER" id="PTHR43002">
    <property type="entry name" value="GLYCOGEN DEBRANCHING ENZYME"/>
    <property type="match status" value="1"/>
</dbReference>
<evidence type="ECO:0000256" key="9">
    <source>
        <dbReference type="ARBA" id="ARBA00024062"/>
    </source>
</evidence>
<dbReference type="eggNOG" id="COG1523">
    <property type="taxonomic scope" value="Bacteria"/>
</dbReference>
<dbReference type="PATRIC" id="fig|1435051.3.peg.923"/>
<protein>
    <recommendedName>
        <fullName evidence="11">1,4-alpha-D-glucan glucanohydrolase</fullName>
        <ecNumber evidence="3">3.2.1.1</ecNumber>
        <ecNumber evidence="9">3.2.1.41</ecNumber>
    </recommendedName>
    <alternativeName>
        <fullName evidence="10">Alpha-dextrin endo-1,6-alpha-glucosidase</fullName>
    </alternativeName>
    <alternativeName>
        <fullName evidence="12">Pullulan 6-glucanohydrolase</fullName>
    </alternativeName>
</protein>
<dbReference type="CDD" id="cd02860">
    <property type="entry name" value="E_set_Pullulanase"/>
    <property type="match status" value="1"/>
</dbReference>
<evidence type="ECO:0000256" key="4">
    <source>
        <dbReference type="ARBA" id="ARBA00022729"/>
    </source>
</evidence>
<sequence>MTLDAQGYYTATINTKGKKIDFVFHDADTDAWENPSGGGNYHADAGITHVGVAGQNASVGNPESMEGQTRLVVHYRPADADDQRGVYIWGTDSNGTGMNAEHHAFDGTDCWGKVASFTFTGKYADFGFIITTDGWNKYGGDRKAVVNADGTAEVWIDGTKNEDKGEATTVETLDSAPADYACTAKTVNVTVHYYRDDGLYFNANDADVKNPQWDIWTWSSNWGGGNATFDSHDDWGEIAKYSFTNYTYYNAGGTSDIGMLRRYGGDAWSAKDPDDADHKIPSDALVFDTDGNASAEVWLMSGDAVVYTSRPSLGASMKSAEISKYRELSARLSKKVSADDLQGAVSVKDANGKAVAVESIDVDGNTVKITVKKDLDMRGRYTVEIEGFGSQNAVAGSVVRTARFDKENAYDGDDLGAVHKSERTSFKLWAPTATDVKLITYKSVDPNAEVDRTIDMTSGDKGVWSAKVKNLASGTAYAYQLTFADGTVNVSADPYATAAVANGERSVVLSKKDMGSAGDRMPAFGKTTDATIAEMNIRDFSISPDSGISADRQGKYLGVVQSGTKTAKGATSGLDYLKSLGISHVQIMPMYDYGSVNETGDLSYNAAGAQNWGYDPENYNVPEGSYSSDPGNPSARVTEMKQMVKELHGNDIRVIMDVVYNHVYNAASHSFNKTVPGYYFRYDANGSLVSNSGCGNDTASERRMMRKYIVDSVTYWAKNYNVDGFRFDLMGLIDIETMKEVRAALDKIDPSIIILGEGWDMNTTMDKSKMTIQPNAYEVASDGKNNGIAFFNDSIRDGIKGSVFSDADTGFVSGKTGQENLIAHNALGCRYEADATTTCWNGNAQDRYADAGQVVNYAEIHDNMTLYDKLRASVPTDDDATTVARAQLADSIVYLSEGVPAIQLGQEFLRTKGGNGNSYNTGDAMNAIDWDRTTQYAGSVDYVKGLIRLRKQIKALRLTSYDDIDRNVRLIKSADGVVAYQVKDENGTYVVIFNANAGAAKIEGLDSGSYKALVANGKVNADAATVTVDKGGSYAAGALSATVLQLDTAKKPDNGKPDNGKTDNGKPDNGKTDNGNADNGKPDSAKPSADKPSSGKKSASAAPNGIAATGADIFGIMLVATLLALISGTVLIVHGKENGL</sequence>
<comment type="catalytic activity">
    <reaction evidence="1">
        <text>Endohydrolysis of (1-&gt;4)-alpha-D-glucosidic linkages in polysaccharides containing three or more (1-&gt;4)-alpha-linked D-glucose units.</text>
        <dbReference type="EC" id="3.2.1.1"/>
    </reaction>
</comment>
<keyword evidence="17" id="KW-1185">Reference proteome</keyword>
<evidence type="ECO:0000256" key="6">
    <source>
        <dbReference type="ARBA" id="ARBA00022837"/>
    </source>
</evidence>
<dbReference type="AlphaFoldDB" id="W4N8U6"/>
<keyword evidence="6" id="KW-0106">Calcium</keyword>
<gene>
    <name evidence="16" type="ORF">BMOU_0937</name>
</gene>
<dbReference type="Pfam" id="PF03714">
    <property type="entry name" value="PUD"/>
    <property type="match status" value="2"/>
</dbReference>
<dbReference type="InterPro" id="IPR013784">
    <property type="entry name" value="Carb-bd-like_fold"/>
</dbReference>
<dbReference type="Proteomes" id="UP000019155">
    <property type="component" value="Unassembled WGS sequence"/>
</dbReference>
<keyword evidence="7" id="KW-0326">Glycosidase</keyword>
<reference evidence="16 17" key="1">
    <citation type="journal article" date="2014" name="Genome Announc.">
        <title>The Genome Sequence of Bifidobacterium moukalabense DSM 27321 Highlights the Close Phylogenetic Relatedness with the Bifidobacterium dentium Taxon.</title>
        <authorList>
            <person name="Lugli G.A."/>
            <person name="Duranti S."/>
            <person name="Milani C."/>
            <person name="Turroni F."/>
            <person name="Viappiani A."/>
            <person name="Mangifesta M."/>
            <person name="van Sinderen D."/>
            <person name="Ventura M."/>
        </authorList>
    </citation>
    <scope>NUCLEOTIDE SEQUENCE [LARGE SCALE GENOMIC DNA]</scope>
    <source>
        <strain evidence="16 17">DSM 27321</strain>
    </source>
</reference>
<evidence type="ECO:0000256" key="14">
    <source>
        <dbReference type="SAM" id="Phobius"/>
    </source>
</evidence>
<dbReference type="GO" id="GO:0004556">
    <property type="term" value="F:alpha-amylase activity"/>
    <property type="evidence" value="ECO:0007669"/>
    <property type="project" value="UniProtKB-EC"/>
</dbReference>
<keyword evidence="14" id="KW-0812">Transmembrane</keyword>
<dbReference type="InterPro" id="IPR013780">
    <property type="entry name" value="Glyco_hydro_b"/>
</dbReference>
<evidence type="ECO:0000256" key="3">
    <source>
        <dbReference type="ARBA" id="ARBA00012595"/>
    </source>
</evidence>
<dbReference type="SUPFAM" id="SSF51445">
    <property type="entry name" value="(Trans)glycosidases"/>
    <property type="match status" value="1"/>
</dbReference>
<dbReference type="InterPro" id="IPR032812">
    <property type="entry name" value="SbsA_Ig"/>
</dbReference>
<dbReference type="InterPro" id="IPR014756">
    <property type="entry name" value="Ig_E-set"/>
</dbReference>
<feature type="compositionally biased region" description="Low complexity" evidence="13">
    <location>
        <begin position="1085"/>
        <end position="1102"/>
    </location>
</feature>
<dbReference type="SUPFAM" id="SSF81296">
    <property type="entry name" value="E set domains"/>
    <property type="match status" value="1"/>
</dbReference>
<dbReference type="Gene3D" id="2.60.40.1180">
    <property type="entry name" value="Golgi alpha-mannosidase II"/>
    <property type="match status" value="1"/>
</dbReference>
<dbReference type="GO" id="GO:0030246">
    <property type="term" value="F:carbohydrate binding"/>
    <property type="evidence" value="ECO:0007669"/>
    <property type="project" value="InterPro"/>
</dbReference>
<dbReference type="EC" id="3.2.1.1" evidence="3"/>
<dbReference type="Gene3D" id="3.20.20.80">
    <property type="entry name" value="Glycosidases"/>
    <property type="match status" value="1"/>
</dbReference>
<dbReference type="Gene3D" id="2.60.40.1220">
    <property type="match status" value="1"/>
</dbReference>
<evidence type="ECO:0000256" key="7">
    <source>
        <dbReference type="ARBA" id="ARBA00023295"/>
    </source>
</evidence>
<dbReference type="GO" id="GO:0005975">
    <property type="term" value="P:carbohydrate metabolic process"/>
    <property type="evidence" value="ECO:0007669"/>
    <property type="project" value="InterPro"/>
</dbReference>
<evidence type="ECO:0000256" key="10">
    <source>
        <dbReference type="ARBA" id="ARBA00029618"/>
    </source>
</evidence>
<dbReference type="SUPFAM" id="SSF49452">
    <property type="entry name" value="Starch-binding domain-like"/>
    <property type="match status" value="2"/>
</dbReference>
<evidence type="ECO:0000256" key="13">
    <source>
        <dbReference type="SAM" id="MobiDB-lite"/>
    </source>
</evidence>
<dbReference type="InterPro" id="IPR011840">
    <property type="entry name" value="PulA_typeI"/>
</dbReference>
<dbReference type="CDD" id="cd10315">
    <property type="entry name" value="CBM41_pullulanase"/>
    <property type="match status" value="2"/>
</dbReference>
<keyword evidence="4" id="KW-0732">Signal</keyword>
<dbReference type="Gene3D" id="2.60.40.10">
    <property type="entry name" value="Immunoglobulins"/>
    <property type="match status" value="1"/>
</dbReference>
<evidence type="ECO:0000256" key="8">
    <source>
        <dbReference type="ARBA" id="ARBA00023965"/>
    </source>
</evidence>
<evidence type="ECO:0000256" key="2">
    <source>
        <dbReference type="ARBA" id="ARBA00008061"/>
    </source>
</evidence>
<dbReference type="EC" id="3.2.1.41" evidence="9"/>
<organism evidence="16 17">
    <name type="scientific">Bifidobacterium moukalabense DSM 27321</name>
    <dbReference type="NCBI Taxonomy" id="1435051"/>
    <lineage>
        <taxon>Bacteria</taxon>
        <taxon>Bacillati</taxon>
        <taxon>Actinomycetota</taxon>
        <taxon>Actinomycetes</taxon>
        <taxon>Bifidobacteriales</taxon>
        <taxon>Bifidobacteriaceae</taxon>
        <taxon>Bifidobacterium</taxon>
    </lineage>
</organism>
<keyword evidence="14" id="KW-1133">Transmembrane helix</keyword>
<comment type="caution">
    <text evidence="16">The sequence shown here is derived from an EMBL/GenBank/DDBJ whole genome shotgun (WGS) entry which is preliminary data.</text>
</comment>
<evidence type="ECO:0000313" key="16">
    <source>
        <dbReference type="EMBL" id="ETY71444.1"/>
    </source>
</evidence>
<feature type="compositionally biased region" description="Basic and acidic residues" evidence="13">
    <location>
        <begin position="1048"/>
        <end position="1071"/>
    </location>
</feature>
<dbReference type="STRING" id="1435051.BMOU_0937"/>
<dbReference type="Pfam" id="PF02922">
    <property type="entry name" value="CBM_48"/>
    <property type="match status" value="1"/>
</dbReference>
<evidence type="ECO:0000256" key="12">
    <source>
        <dbReference type="ARBA" id="ARBA00031076"/>
    </source>
</evidence>
<comment type="catalytic activity">
    <reaction evidence="8">
        <text>Hydrolysis of (1-&gt;6)-alpha-D-glucosidic linkages in pullulan, amylopectin and glycogen, and in the alpha- and beta-limit dextrins of amylopectin and glycogen.</text>
        <dbReference type="EC" id="3.2.1.41"/>
    </reaction>
</comment>
<dbReference type="SMART" id="SM00642">
    <property type="entry name" value="Aamy"/>
    <property type="match status" value="1"/>
</dbReference>
<dbReference type="InterPro" id="IPR017853">
    <property type="entry name" value="GH"/>
</dbReference>
<dbReference type="EMBL" id="AZMV01000004">
    <property type="protein sequence ID" value="ETY71444.1"/>
    <property type="molecule type" value="Genomic_DNA"/>
</dbReference>
<evidence type="ECO:0000259" key="15">
    <source>
        <dbReference type="SMART" id="SM00642"/>
    </source>
</evidence>
<dbReference type="Gene3D" id="2.60.40.1110">
    <property type="match status" value="2"/>
</dbReference>
<comment type="similarity">
    <text evidence="2">Belongs to the glycosyl hydrolase 13 family.</text>
</comment>
<proteinExistence type="inferred from homology"/>
<dbReference type="Pfam" id="PF13205">
    <property type="entry name" value="Big_5"/>
    <property type="match status" value="1"/>
</dbReference>
<evidence type="ECO:0000256" key="5">
    <source>
        <dbReference type="ARBA" id="ARBA00022801"/>
    </source>
</evidence>
<dbReference type="InterPro" id="IPR006047">
    <property type="entry name" value="GH13_cat_dom"/>
</dbReference>
<name>W4N8U6_9BIFI</name>
<evidence type="ECO:0000256" key="1">
    <source>
        <dbReference type="ARBA" id="ARBA00000548"/>
    </source>
</evidence>
<dbReference type="CDD" id="cd11341">
    <property type="entry name" value="AmyAc_Pullulanase_LD-like"/>
    <property type="match status" value="1"/>
</dbReference>
<feature type="region of interest" description="Disordered" evidence="13">
    <location>
        <begin position="1048"/>
        <end position="1102"/>
    </location>
</feature>
<dbReference type="InterPro" id="IPR004193">
    <property type="entry name" value="Glyco_hydro_13_N"/>
</dbReference>
<keyword evidence="14" id="KW-0472">Membrane</keyword>
<keyword evidence="5" id="KW-0378">Hydrolase</keyword>
<dbReference type="InterPro" id="IPR013783">
    <property type="entry name" value="Ig-like_fold"/>
</dbReference>
<accession>W4N8U6</accession>
<evidence type="ECO:0000313" key="17">
    <source>
        <dbReference type="Proteomes" id="UP000019155"/>
    </source>
</evidence>
<feature type="transmembrane region" description="Helical" evidence="14">
    <location>
        <begin position="1113"/>
        <end position="1133"/>
    </location>
</feature>
<feature type="domain" description="Glycosyl hydrolase family 13 catalytic" evidence="15">
    <location>
        <begin position="547"/>
        <end position="950"/>
    </location>
</feature>